<dbReference type="EMBL" id="CM041541">
    <property type="protein sequence ID" value="KAI3366276.1"/>
    <property type="molecule type" value="Genomic_DNA"/>
</dbReference>
<evidence type="ECO:0000313" key="2">
    <source>
        <dbReference type="Proteomes" id="UP000831701"/>
    </source>
</evidence>
<name>A0ACB8WEY1_9TELE</name>
<evidence type="ECO:0000313" key="1">
    <source>
        <dbReference type="EMBL" id="KAI3366276.1"/>
    </source>
</evidence>
<organism evidence="1 2">
    <name type="scientific">Scortum barcoo</name>
    <name type="common">barcoo grunter</name>
    <dbReference type="NCBI Taxonomy" id="214431"/>
    <lineage>
        <taxon>Eukaryota</taxon>
        <taxon>Metazoa</taxon>
        <taxon>Chordata</taxon>
        <taxon>Craniata</taxon>
        <taxon>Vertebrata</taxon>
        <taxon>Euteleostomi</taxon>
        <taxon>Actinopterygii</taxon>
        <taxon>Neopterygii</taxon>
        <taxon>Teleostei</taxon>
        <taxon>Neoteleostei</taxon>
        <taxon>Acanthomorphata</taxon>
        <taxon>Eupercaria</taxon>
        <taxon>Centrarchiformes</taxon>
        <taxon>Terapontoidei</taxon>
        <taxon>Terapontidae</taxon>
        <taxon>Scortum</taxon>
    </lineage>
</organism>
<keyword evidence="2" id="KW-1185">Reference proteome</keyword>
<comment type="caution">
    <text evidence="1">The sequence shown here is derived from an EMBL/GenBank/DDBJ whole genome shotgun (WGS) entry which is preliminary data.</text>
</comment>
<protein>
    <submittedName>
        <fullName evidence="1">Uncharacterized protein</fullName>
    </submittedName>
</protein>
<reference evidence="1" key="1">
    <citation type="submission" date="2022-04" db="EMBL/GenBank/DDBJ databases">
        <title>Jade perch genome.</title>
        <authorList>
            <person name="Chao B."/>
        </authorList>
    </citation>
    <scope>NUCLEOTIDE SEQUENCE</scope>
    <source>
        <strain evidence="1">CB-2022</strain>
    </source>
</reference>
<accession>A0ACB8WEY1</accession>
<proteinExistence type="predicted"/>
<sequence length="550" mass="61851">MEVSNCLWENRGVDALSLQVQEKWEEKVFTLPLFDPLSGDSSSPGTRADTRLKVRLAHLQLEREREEREWSLRRELELKKLEADTAVKMRQLKLQRSEATSPATFGVVPPADSTPTFDVSKHISLVPVFRESEVESYFATFERIATALHWPPDVWAILLQCKLMGRAQEACSSLSIEDSLVYEKVKAAMLRLYELVPEAYRQRFRNLKRLQIRHLQTLQERKEFKNCVPERTAIYLNEQKAITLQQAASLADEFAPTQDGVHEAGHVVFYSTEVRQCASCPCSCTCTKRKCCFLGHKPGHIISDCQILKRKQATTTKQSKGVGLIKTVTVSTGQSPALKEPDECFKPFIFRAFVSLTGRMEDQHPITVLRDTGRSQSFILSSTLPLGADTCCNSSPVVRGIEMSSVFAPLHRVHIISKLKTGFFQVAVLSCFPISGVDFIMGNDIAGGKVYPTPKFVDCIDCVGPMPRPKIRKQVGHGQVRSVDEKSTVVLSYPTPTTRRKLQRFLDMAGYYQCLCARTSLHVLSCAVHLFLLCGTKSVNMHSEQPKPHN</sequence>
<dbReference type="Proteomes" id="UP000831701">
    <property type="component" value="Chromosome 11"/>
</dbReference>
<gene>
    <name evidence="1" type="ORF">L3Q82_009748</name>
</gene>